<dbReference type="PRINTS" id="PR00778">
    <property type="entry name" value="HTHARSR"/>
</dbReference>
<keyword evidence="3" id="KW-1185">Reference proteome</keyword>
<reference evidence="2 3" key="1">
    <citation type="journal article" date="2013" name="Int. J. Syst. Evol. Microbiol.">
        <title>Hoeflea suaedae sp. nov., an endophytic bacterium isolated from the root of the halophyte Suaeda maritima.</title>
        <authorList>
            <person name="Chung E.J."/>
            <person name="Park J.A."/>
            <person name="Pramanik P."/>
            <person name="Bibi F."/>
            <person name="Jeon C.O."/>
            <person name="Chung Y.R."/>
        </authorList>
    </citation>
    <scope>NUCLEOTIDE SEQUENCE [LARGE SCALE GENOMIC DNA]</scope>
    <source>
        <strain evidence="2 3">YC6898</strain>
    </source>
</reference>
<sequence length="118" mass="13061">MTYHPSAEEIDLAAVMATLGDSTRLAILGHLDRQDGRPLMCSDFTALASKSNLTYHLGRMRESGIIRLEKSGTCKMITIRRDDLDARFPGFLDSVLKAAENMDLPALECEDEDETVEA</sequence>
<proteinExistence type="predicted"/>
<dbReference type="GO" id="GO:0003700">
    <property type="term" value="F:DNA-binding transcription factor activity"/>
    <property type="evidence" value="ECO:0007669"/>
    <property type="project" value="InterPro"/>
</dbReference>
<gene>
    <name evidence="2" type="ORF">E2A64_16805</name>
</gene>
<dbReference type="Gene3D" id="1.10.10.10">
    <property type="entry name" value="Winged helix-like DNA-binding domain superfamily/Winged helix DNA-binding domain"/>
    <property type="match status" value="1"/>
</dbReference>
<evidence type="ECO:0000313" key="3">
    <source>
        <dbReference type="Proteomes" id="UP000295131"/>
    </source>
</evidence>
<evidence type="ECO:0000259" key="1">
    <source>
        <dbReference type="SMART" id="SM00418"/>
    </source>
</evidence>
<dbReference type="InterPro" id="IPR036390">
    <property type="entry name" value="WH_DNA-bd_sf"/>
</dbReference>
<dbReference type="OrthoDB" id="7192471at2"/>
<dbReference type="SMART" id="SM00418">
    <property type="entry name" value="HTH_ARSR"/>
    <property type="match status" value="1"/>
</dbReference>
<name>A0A4V3A6V3_9HYPH</name>
<dbReference type="InterPro" id="IPR011991">
    <property type="entry name" value="ArsR-like_HTH"/>
</dbReference>
<protein>
    <submittedName>
        <fullName evidence="2">ArsR family transcriptional regulator</fullName>
    </submittedName>
</protein>
<dbReference type="CDD" id="cd00090">
    <property type="entry name" value="HTH_ARSR"/>
    <property type="match status" value="1"/>
</dbReference>
<dbReference type="EMBL" id="SMSI01000004">
    <property type="protein sequence ID" value="TDH34499.1"/>
    <property type="molecule type" value="Genomic_DNA"/>
</dbReference>
<dbReference type="Pfam" id="PF12840">
    <property type="entry name" value="HTH_20"/>
    <property type="match status" value="1"/>
</dbReference>
<dbReference type="Proteomes" id="UP000295131">
    <property type="component" value="Unassembled WGS sequence"/>
</dbReference>
<accession>A0A4V3A6V3</accession>
<dbReference type="InterPro" id="IPR036388">
    <property type="entry name" value="WH-like_DNA-bd_sf"/>
</dbReference>
<feature type="domain" description="HTH arsR-type" evidence="1">
    <location>
        <begin position="14"/>
        <end position="93"/>
    </location>
</feature>
<organism evidence="2 3">
    <name type="scientific">Pseudohoeflea suaedae</name>
    <dbReference type="NCBI Taxonomy" id="877384"/>
    <lineage>
        <taxon>Bacteria</taxon>
        <taxon>Pseudomonadati</taxon>
        <taxon>Pseudomonadota</taxon>
        <taxon>Alphaproteobacteria</taxon>
        <taxon>Hyphomicrobiales</taxon>
        <taxon>Rhizobiaceae</taxon>
        <taxon>Pseudohoeflea</taxon>
    </lineage>
</organism>
<comment type="caution">
    <text evidence="2">The sequence shown here is derived from an EMBL/GenBank/DDBJ whole genome shotgun (WGS) entry which is preliminary data.</text>
</comment>
<dbReference type="AlphaFoldDB" id="A0A4V3A6V3"/>
<evidence type="ECO:0000313" key="2">
    <source>
        <dbReference type="EMBL" id="TDH34499.1"/>
    </source>
</evidence>
<dbReference type="SUPFAM" id="SSF46785">
    <property type="entry name" value="Winged helix' DNA-binding domain"/>
    <property type="match status" value="1"/>
</dbReference>
<dbReference type="InterPro" id="IPR001845">
    <property type="entry name" value="HTH_ArsR_DNA-bd_dom"/>
</dbReference>